<dbReference type="SUPFAM" id="SSF55874">
    <property type="entry name" value="ATPase domain of HSP90 chaperone/DNA topoisomerase II/histidine kinase"/>
    <property type="match status" value="1"/>
</dbReference>
<keyword evidence="5" id="KW-0547">Nucleotide-binding</keyword>
<gene>
    <name evidence="10" type="ORF">UFOPK3564_00041</name>
</gene>
<dbReference type="InterPro" id="IPR050482">
    <property type="entry name" value="Sensor_HK_TwoCompSys"/>
</dbReference>
<evidence type="ECO:0000256" key="4">
    <source>
        <dbReference type="ARBA" id="ARBA00022679"/>
    </source>
</evidence>
<dbReference type="PROSITE" id="PS50112">
    <property type="entry name" value="PAS"/>
    <property type="match status" value="1"/>
</dbReference>
<evidence type="ECO:0000313" key="10">
    <source>
        <dbReference type="EMBL" id="CAB4891844.1"/>
    </source>
</evidence>
<feature type="domain" description="PAS" evidence="8">
    <location>
        <begin position="16"/>
        <end position="61"/>
    </location>
</feature>
<dbReference type="GO" id="GO:0016020">
    <property type="term" value="C:membrane"/>
    <property type="evidence" value="ECO:0007669"/>
    <property type="project" value="InterPro"/>
</dbReference>
<dbReference type="EMBL" id="CAFBMK010000002">
    <property type="protein sequence ID" value="CAB4891844.1"/>
    <property type="molecule type" value="Genomic_DNA"/>
</dbReference>
<dbReference type="Pfam" id="PF00989">
    <property type="entry name" value="PAS"/>
    <property type="match status" value="1"/>
</dbReference>
<evidence type="ECO:0000256" key="1">
    <source>
        <dbReference type="ARBA" id="ARBA00000085"/>
    </source>
</evidence>
<evidence type="ECO:0000256" key="3">
    <source>
        <dbReference type="ARBA" id="ARBA00022553"/>
    </source>
</evidence>
<dbReference type="SUPFAM" id="SSF55785">
    <property type="entry name" value="PYP-like sensor domain (PAS domain)"/>
    <property type="match status" value="1"/>
</dbReference>
<evidence type="ECO:0000256" key="5">
    <source>
        <dbReference type="ARBA" id="ARBA00022741"/>
    </source>
</evidence>
<dbReference type="InterPro" id="IPR013767">
    <property type="entry name" value="PAS_fold"/>
</dbReference>
<evidence type="ECO:0000259" key="9">
    <source>
        <dbReference type="PROSITE" id="PS50113"/>
    </source>
</evidence>
<keyword evidence="6" id="KW-0418">Kinase</keyword>
<dbReference type="Gene3D" id="3.30.450.20">
    <property type="entry name" value="PAS domain"/>
    <property type="match status" value="1"/>
</dbReference>
<dbReference type="GO" id="GO:0005524">
    <property type="term" value="F:ATP binding"/>
    <property type="evidence" value="ECO:0007669"/>
    <property type="project" value="UniProtKB-KW"/>
</dbReference>
<comment type="catalytic activity">
    <reaction evidence="1">
        <text>ATP + protein L-histidine = ADP + protein N-phospho-L-histidine.</text>
        <dbReference type="EC" id="2.7.13.3"/>
    </reaction>
</comment>
<keyword evidence="3" id="KW-0597">Phosphoprotein</keyword>
<dbReference type="InterPro" id="IPR003594">
    <property type="entry name" value="HATPase_dom"/>
</dbReference>
<dbReference type="SMART" id="SM00387">
    <property type="entry name" value="HATPase_c"/>
    <property type="match status" value="1"/>
</dbReference>
<dbReference type="GO" id="GO:0046983">
    <property type="term" value="F:protein dimerization activity"/>
    <property type="evidence" value="ECO:0007669"/>
    <property type="project" value="InterPro"/>
</dbReference>
<feature type="domain" description="PAC" evidence="9">
    <location>
        <begin position="95"/>
        <end position="145"/>
    </location>
</feature>
<dbReference type="InterPro" id="IPR036890">
    <property type="entry name" value="HATPase_C_sf"/>
</dbReference>
<dbReference type="PANTHER" id="PTHR24421">
    <property type="entry name" value="NITRATE/NITRITE SENSOR PROTEIN NARX-RELATED"/>
    <property type="match status" value="1"/>
</dbReference>
<accession>A0A6J7FEH6</accession>
<dbReference type="Pfam" id="PF02518">
    <property type="entry name" value="HATPase_c"/>
    <property type="match status" value="1"/>
</dbReference>
<dbReference type="AlphaFoldDB" id="A0A6J7FEH6"/>
<dbReference type="InterPro" id="IPR011712">
    <property type="entry name" value="Sig_transdc_His_kin_sub3_dim/P"/>
</dbReference>
<dbReference type="NCBIfam" id="TIGR00229">
    <property type="entry name" value="sensory_box"/>
    <property type="match status" value="1"/>
</dbReference>
<protein>
    <recommendedName>
        <fullName evidence="2">histidine kinase</fullName>
        <ecNumber evidence="2">2.7.13.3</ecNumber>
    </recommendedName>
</protein>
<dbReference type="PANTHER" id="PTHR24421:SF10">
    <property type="entry name" value="NITRATE_NITRITE SENSOR PROTEIN NARQ"/>
    <property type="match status" value="1"/>
</dbReference>
<evidence type="ECO:0000256" key="2">
    <source>
        <dbReference type="ARBA" id="ARBA00012438"/>
    </source>
</evidence>
<dbReference type="PROSITE" id="PS50113">
    <property type="entry name" value="PAC"/>
    <property type="match status" value="1"/>
</dbReference>
<evidence type="ECO:0000259" key="8">
    <source>
        <dbReference type="PROSITE" id="PS50112"/>
    </source>
</evidence>
<proteinExistence type="predicted"/>
<dbReference type="EC" id="2.7.13.3" evidence="2"/>
<dbReference type="InterPro" id="IPR000700">
    <property type="entry name" value="PAS-assoc_C"/>
</dbReference>
<dbReference type="Gene3D" id="1.20.5.1930">
    <property type="match status" value="1"/>
</dbReference>
<evidence type="ECO:0000256" key="6">
    <source>
        <dbReference type="ARBA" id="ARBA00022777"/>
    </source>
</evidence>
<dbReference type="Gene3D" id="3.30.565.10">
    <property type="entry name" value="Histidine kinase-like ATPase, C-terminal domain"/>
    <property type="match status" value="1"/>
</dbReference>
<dbReference type="CDD" id="cd16917">
    <property type="entry name" value="HATPase_UhpB-NarQ-NarX-like"/>
    <property type="match status" value="1"/>
</dbReference>
<dbReference type="Pfam" id="PF07730">
    <property type="entry name" value="HisKA_3"/>
    <property type="match status" value="1"/>
</dbReference>
<dbReference type="GO" id="GO:0006355">
    <property type="term" value="P:regulation of DNA-templated transcription"/>
    <property type="evidence" value="ECO:0007669"/>
    <property type="project" value="InterPro"/>
</dbReference>
<dbReference type="InterPro" id="IPR000014">
    <property type="entry name" value="PAS"/>
</dbReference>
<evidence type="ECO:0000256" key="7">
    <source>
        <dbReference type="ARBA" id="ARBA00022840"/>
    </source>
</evidence>
<dbReference type="SMART" id="SM00091">
    <property type="entry name" value="PAS"/>
    <property type="match status" value="1"/>
</dbReference>
<dbReference type="GO" id="GO:0000155">
    <property type="term" value="F:phosphorelay sensor kinase activity"/>
    <property type="evidence" value="ECO:0007669"/>
    <property type="project" value="InterPro"/>
</dbReference>
<name>A0A6J7FEH6_9ZZZZ</name>
<organism evidence="10">
    <name type="scientific">freshwater metagenome</name>
    <dbReference type="NCBI Taxonomy" id="449393"/>
    <lineage>
        <taxon>unclassified sequences</taxon>
        <taxon>metagenomes</taxon>
        <taxon>ecological metagenomes</taxon>
    </lineage>
</organism>
<reference evidence="10" key="1">
    <citation type="submission" date="2020-05" db="EMBL/GenBank/DDBJ databases">
        <authorList>
            <person name="Chiriac C."/>
            <person name="Salcher M."/>
            <person name="Ghai R."/>
            <person name="Kavagutti S V."/>
        </authorList>
    </citation>
    <scope>NUCLEOTIDE SEQUENCE</scope>
</reference>
<sequence length="366" mass="37902">MSGEPHPPVDGGPAPPAALLDALLASVADAVYVVDHAGRVRFANPAALEVLGFAEDELLGRPSHATIHHRRPDGTPFPEDECPLLRPRTSGATVRVTDDWFVRRDGSLVPVSYSSAPLPTAEGRGAVVVFRDETERRAAEEARRREAVERARADAVAASRTRIVEAADAERRRIGRDLHDGAQQRLMSVALAVQHGLADLEADPHAARETLGEAVAEARGAVAELRDLVAGIHPTILTSRGLAAAVESLTARSSVLVTTSVPEGRRPATVEATAYFVVAEALANVARHAEAGRARVEVTETAGVLRVLVADDGRGGADPAAGSGLQGLRDRVEATGGTLAVGDAPGGGTTVVARLPVGGGAVPPGP</sequence>
<keyword evidence="4" id="KW-0808">Transferase</keyword>
<keyword evidence="7" id="KW-0067">ATP-binding</keyword>
<dbReference type="CDD" id="cd00130">
    <property type="entry name" value="PAS"/>
    <property type="match status" value="1"/>
</dbReference>
<dbReference type="InterPro" id="IPR035965">
    <property type="entry name" value="PAS-like_dom_sf"/>
</dbReference>